<sequence length="261" mass="27586">MQELRVVGVDDDGTSVVCEGPAGRFRLPIDDTLKAAVSGELGSGTQTELELGADLSPREIQARIRAGATIEEIAELTGAPNHRIKRFAGPVLLERSRAAEMAQLAHPVRGDGPMHVTLAEVIGTALAERGHADTTEWDAFKGADNRWVVAISWSVGKSRNQAHFKYAPGANGGTASPVDETARGLLDPDARQGLRSIDRSADEPLRAVPRSVAGPVVEGSVEERRPAQAPAAAAGGQHGRRHPEMPSWEDVLLGVRGGKNG</sequence>
<name>A0A5C5R876_9ACTN</name>
<evidence type="ECO:0000259" key="2">
    <source>
        <dbReference type="Pfam" id="PF11268"/>
    </source>
</evidence>
<protein>
    <submittedName>
        <fullName evidence="3">DUF3071 domain-containing protein</fullName>
    </submittedName>
</protein>
<accession>A0A5C5R876</accession>
<keyword evidence="4" id="KW-1185">Reference proteome</keyword>
<dbReference type="RefSeq" id="WP_146561623.1">
    <property type="nucleotide sequence ID" value="NZ_VIGW01000006.1"/>
</dbReference>
<feature type="region of interest" description="Disordered" evidence="1">
    <location>
        <begin position="197"/>
        <end position="248"/>
    </location>
</feature>
<feature type="domain" description="DUF3071" evidence="2">
    <location>
        <begin position="1"/>
        <end position="166"/>
    </location>
</feature>
<dbReference type="Pfam" id="PF11268">
    <property type="entry name" value="DUF3071"/>
    <property type="match status" value="1"/>
</dbReference>
<dbReference type="EMBL" id="VIGW01000006">
    <property type="protein sequence ID" value="TWS18822.1"/>
    <property type="molecule type" value="Genomic_DNA"/>
</dbReference>
<gene>
    <name evidence="3" type="ORF">FK529_12580</name>
</gene>
<comment type="caution">
    <text evidence="3">The sequence shown here is derived from an EMBL/GenBank/DDBJ whole genome shotgun (WGS) entry which is preliminary data.</text>
</comment>
<dbReference type="InterPro" id="IPR047682">
    <property type="entry name" value="SepH-like"/>
</dbReference>
<proteinExistence type="predicted"/>
<dbReference type="Proteomes" id="UP000317291">
    <property type="component" value="Unassembled WGS sequence"/>
</dbReference>
<evidence type="ECO:0000313" key="4">
    <source>
        <dbReference type="Proteomes" id="UP000317291"/>
    </source>
</evidence>
<dbReference type="AlphaFoldDB" id="A0A5C5R876"/>
<dbReference type="OrthoDB" id="5180791at2"/>
<evidence type="ECO:0000256" key="1">
    <source>
        <dbReference type="SAM" id="MobiDB-lite"/>
    </source>
</evidence>
<dbReference type="NCBIfam" id="NF040712">
    <property type="entry name" value="SepH"/>
    <property type="match status" value="1"/>
</dbReference>
<evidence type="ECO:0000313" key="3">
    <source>
        <dbReference type="EMBL" id="TWS18822.1"/>
    </source>
</evidence>
<organism evidence="3 4">
    <name type="scientific">Tsukamurella asaccharolytica</name>
    <dbReference type="NCBI Taxonomy" id="2592067"/>
    <lineage>
        <taxon>Bacteria</taxon>
        <taxon>Bacillati</taxon>
        <taxon>Actinomycetota</taxon>
        <taxon>Actinomycetes</taxon>
        <taxon>Mycobacteriales</taxon>
        <taxon>Tsukamurellaceae</taxon>
        <taxon>Tsukamurella</taxon>
    </lineage>
</organism>
<dbReference type="InterPro" id="IPR021421">
    <property type="entry name" value="DUF3071"/>
</dbReference>
<reference evidence="3 4" key="1">
    <citation type="submission" date="2019-06" db="EMBL/GenBank/DDBJ databases">
        <title>Tsukamurella conjunctivitidis sp. nov., Tsukamurella assacharolytica sp. nov. and Tsukamurella sputae sp. nov. isolated from patients with conjunctivitis, bacteraemia (lymphoma) and respiratory infection (sputum) in Hong Kong.</title>
        <authorList>
            <person name="Teng J.L.L."/>
            <person name="Lee H.H."/>
            <person name="Fong J.Y.H."/>
            <person name="Fok K.M.N."/>
            <person name="Lau S.K.P."/>
            <person name="Woo P.C.Y."/>
        </authorList>
    </citation>
    <scope>NUCLEOTIDE SEQUENCE [LARGE SCALE GENOMIC DNA]</scope>
    <source>
        <strain evidence="3 4">HKU71</strain>
    </source>
</reference>